<feature type="transmembrane region" description="Helical" evidence="7">
    <location>
        <begin position="241"/>
        <end position="263"/>
    </location>
</feature>
<gene>
    <name evidence="9" type="ORF">GCM10023322_56280</name>
</gene>
<dbReference type="PANTHER" id="PTHR43163">
    <property type="entry name" value="DIPEPTIDE TRANSPORT SYSTEM PERMEASE PROTEIN DPPB-RELATED"/>
    <property type="match status" value="1"/>
</dbReference>
<dbReference type="InterPro" id="IPR045621">
    <property type="entry name" value="BPD_transp_1_N"/>
</dbReference>
<keyword evidence="10" id="KW-1185">Reference proteome</keyword>
<protein>
    <submittedName>
        <fullName evidence="9">ABC transporter permease</fullName>
    </submittedName>
</protein>
<comment type="subcellular location">
    <subcellularLocation>
        <location evidence="1 7">Cell membrane</location>
        <topology evidence="1 7">Multi-pass membrane protein</topology>
    </subcellularLocation>
</comment>
<evidence type="ECO:0000256" key="4">
    <source>
        <dbReference type="ARBA" id="ARBA00022692"/>
    </source>
</evidence>
<accession>A0ABP9SB91</accession>
<keyword evidence="2 7" id="KW-0813">Transport</keyword>
<dbReference type="SUPFAM" id="SSF161098">
    <property type="entry name" value="MetI-like"/>
    <property type="match status" value="1"/>
</dbReference>
<evidence type="ECO:0000256" key="6">
    <source>
        <dbReference type="ARBA" id="ARBA00023136"/>
    </source>
</evidence>
<dbReference type="CDD" id="cd06261">
    <property type="entry name" value="TM_PBP2"/>
    <property type="match status" value="1"/>
</dbReference>
<organism evidence="9 10">
    <name type="scientific">Rugosimonospora acidiphila</name>
    <dbReference type="NCBI Taxonomy" id="556531"/>
    <lineage>
        <taxon>Bacteria</taxon>
        <taxon>Bacillati</taxon>
        <taxon>Actinomycetota</taxon>
        <taxon>Actinomycetes</taxon>
        <taxon>Micromonosporales</taxon>
        <taxon>Micromonosporaceae</taxon>
        <taxon>Rugosimonospora</taxon>
    </lineage>
</organism>
<keyword evidence="3" id="KW-1003">Cell membrane</keyword>
<feature type="transmembrane region" description="Helical" evidence="7">
    <location>
        <begin position="102"/>
        <end position="124"/>
    </location>
</feature>
<dbReference type="Pfam" id="PF19300">
    <property type="entry name" value="BPD_transp_1_N"/>
    <property type="match status" value="1"/>
</dbReference>
<dbReference type="Gene3D" id="1.10.3720.10">
    <property type="entry name" value="MetI-like"/>
    <property type="match status" value="1"/>
</dbReference>
<proteinExistence type="inferred from homology"/>
<name>A0ABP9SB91_9ACTN</name>
<dbReference type="PANTHER" id="PTHR43163:SF3">
    <property type="entry name" value="PEPTIDE ABC TRANSPORTER PERMEASE PROTEIN"/>
    <property type="match status" value="1"/>
</dbReference>
<dbReference type="RefSeq" id="WP_345634592.1">
    <property type="nucleotide sequence ID" value="NZ_BAABJQ010000019.1"/>
</dbReference>
<evidence type="ECO:0000256" key="5">
    <source>
        <dbReference type="ARBA" id="ARBA00022989"/>
    </source>
</evidence>
<dbReference type="Pfam" id="PF00528">
    <property type="entry name" value="BPD_transp_1"/>
    <property type="match status" value="1"/>
</dbReference>
<evidence type="ECO:0000256" key="2">
    <source>
        <dbReference type="ARBA" id="ARBA00022448"/>
    </source>
</evidence>
<feature type="domain" description="ABC transmembrane type-1" evidence="8">
    <location>
        <begin position="98"/>
        <end position="302"/>
    </location>
</feature>
<evidence type="ECO:0000313" key="9">
    <source>
        <dbReference type="EMBL" id="GAA5193692.1"/>
    </source>
</evidence>
<feature type="transmembrane region" description="Helical" evidence="7">
    <location>
        <begin position="136"/>
        <end position="159"/>
    </location>
</feature>
<dbReference type="InterPro" id="IPR000515">
    <property type="entry name" value="MetI-like"/>
</dbReference>
<keyword evidence="6 7" id="KW-0472">Membrane</keyword>
<keyword evidence="5 7" id="KW-1133">Transmembrane helix</keyword>
<reference evidence="10" key="1">
    <citation type="journal article" date="2019" name="Int. J. Syst. Evol. Microbiol.">
        <title>The Global Catalogue of Microorganisms (GCM) 10K type strain sequencing project: providing services to taxonomists for standard genome sequencing and annotation.</title>
        <authorList>
            <consortium name="The Broad Institute Genomics Platform"/>
            <consortium name="The Broad Institute Genome Sequencing Center for Infectious Disease"/>
            <person name="Wu L."/>
            <person name="Ma J."/>
        </authorList>
    </citation>
    <scope>NUCLEOTIDE SEQUENCE [LARGE SCALE GENOMIC DNA]</scope>
    <source>
        <strain evidence="10">JCM 18304</strain>
    </source>
</reference>
<evidence type="ECO:0000313" key="10">
    <source>
        <dbReference type="Proteomes" id="UP001501570"/>
    </source>
</evidence>
<dbReference type="PROSITE" id="PS50928">
    <property type="entry name" value="ABC_TM1"/>
    <property type="match status" value="1"/>
</dbReference>
<dbReference type="InterPro" id="IPR035906">
    <property type="entry name" value="MetI-like_sf"/>
</dbReference>
<comment type="caution">
    <text evidence="9">The sequence shown here is derived from an EMBL/GenBank/DDBJ whole genome shotgun (WGS) entry which is preliminary data.</text>
</comment>
<evidence type="ECO:0000256" key="1">
    <source>
        <dbReference type="ARBA" id="ARBA00004651"/>
    </source>
</evidence>
<comment type="similarity">
    <text evidence="7">Belongs to the binding-protein-dependent transport system permease family.</text>
</comment>
<feature type="transmembrane region" description="Helical" evidence="7">
    <location>
        <begin position="179"/>
        <end position="199"/>
    </location>
</feature>
<evidence type="ECO:0000259" key="8">
    <source>
        <dbReference type="PROSITE" id="PS50928"/>
    </source>
</evidence>
<feature type="transmembrane region" description="Helical" evidence="7">
    <location>
        <begin position="283"/>
        <end position="302"/>
    </location>
</feature>
<keyword evidence="4 7" id="KW-0812">Transmembrane</keyword>
<dbReference type="EMBL" id="BAABJQ010000019">
    <property type="protein sequence ID" value="GAA5193692.1"/>
    <property type="molecule type" value="Genomic_DNA"/>
</dbReference>
<evidence type="ECO:0000256" key="7">
    <source>
        <dbReference type="RuleBase" id="RU363032"/>
    </source>
</evidence>
<evidence type="ECO:0000256" key="3">
    <source>
        <dbReference type="ARBA" id="ARBA00022475"/>
    </source>
</evidence>
<dbReference type="Proteomes" id="UP001501570">
    <property type="component" value="Unassembled WGS sequence"/>
</dbReference>
<sequence length="316" mass="33088">MLRAALRWLLSSAALLFVVTALTFVLVSLAPGDAAKAILSNQSSTYSPEQYQQMRHLLGIDQPLPAQYWHWLGNLLHGSLGTDLFSGQSITDALGERIGPSLSITLGTVLLSGVVGTGLGVLSARRAGLVGRIVDAAALAGFAVPNFWLALLLVELLALKLTVFPPGGYVPLGASVTGWLHSLVLPVATLSAGGVAFVAKQTRDAMTQVLSAEFVTMLRARGLSTRSIVIRHALRNAAGPVVTVLGLLLVSLLSGAVVIESFFSIPGLGQQAAYASGTHDLPMITGVAFCFTVLVVAANLLVDLSYRWLNPKVGDA</sequence>